<dbReference type="PANTHER" id="PTHR43767">
    <property type="entry name" value="LONG-CHAIN-FATTY-ACID--COA LIGASE"/>
    <property type="match status" value="1"/>
</dbReference>
<evidence type="ECO:0000313" key="5">
    <source>
        <dbReference type="Proteomes" id="UP001500483"/>
    </source>
</evidence>
<reference evidence="5" key="1">
    <citation type="journal article" date="2019" name="Int. J. Syst. Evol. Microbiol.">
        <title>The Global Catalogue of Microorganisms (GCM) 10K type strain sequencing project: providing services to taxonomists for standard genome sequencing and annotation.</title>
        <authorList>
            <consortium name="The Broad Institute Genomics Platform"/>
            <consortium name="The Broad Institute Genome Sequencing Center for Infectious Disease"/>
            <person name="Wu L."/>
            <person name="Ma J."/>
        </authorList>
    </citation>
    <scope>NUCLEOTIDE SEQUENCE [LARGE SCALE GENOMIC DNA]</scope>
    <source>
        <strain evidence="5">JCM 9687</strain>
    </source>
</reference>
<dbReference type="SUPFAM" id="SSF56801">
    <property type="entry name" value="Acetyl-CoA synthetase-like"/>
    <property type="match status" value="1"/>
</dbReference>
<dbReference type="InterPro" id="IPR025110">
    <property type="entry name" value="AMP-bd_C"/>
</dbReference>
<name>A0ABP6RQA7_9PSEU</name>
<dbReference type="PANTHER" id="PTHR43767:SF1">
    <property type="entry name" value="NONRIBOSOMAL PEPTIDE SYNTHASE PES1 (EUROFUNG)-RELATED"/>
    <property type="match status" value="1"/>
</dbReference>
<dbReference type="RefSeq" id="WP_344927796.1">
    <property type="nucleotide sequence ID" value="NZ_BAAAYK010000038.1"/>
</dbReference>
<dbReference type="Gene3D" id="3.30.300.30">
    <property type="match status" value="1"/>
</dbReference>
<dbReference type="Gene3D" id="3.40.50.12780">
    <property type="entry name" value="N-terminal domain of ligase-like"/>
    <property type="match status" value="1"/>
</dbReference>
<gene>
    <name evidence="4" type="ORF">GCM10020366_34250</name>
</gene>
<dbReference type="NCBIfam" id="NF005863">
    <property type="entry name" value="PRK07798.1"/>
    <property type="match status" value="1"/>
</dbReference>
<keyword evidence="5" id="KW-1185">Reference proteome</keyword>
<dbReference type="EMBL" id="BAAAYK010000038">
    <property type="protein sequence ID" value="GAA3359199.1"/>
    <property type="molecule type" value="Genomic_DNA"/>
</dbReference>
<dbReference type="Pfam" id="PF00501">
    <property type="entry name" value="AMP-binding"/>
    <property type="match status" value="1"/>
</dbReference>
<dbReference type="InterPro" id="IPR000873">
    <property type="entry name" value="AMP-dep_synth/lig_dom"/>
</dbReference>
<evidence type="ECO:0000259" key="2">
    <source>
        <dbReference type="Pfam" id="PF00501"/>
    </source>
</evidence>
<comment type="caution">
    <text evidence="4">The sequence shown here is derived from an EMBL/GenBank/DDBJ whole genome shotgun (WGS) entry which is preliminary data.</text>
</comment>
<feature type="region of interest" description="Disordered" evidence="1">
    <location>
        <begin position="529"/>
        <end position="572"/>
    </location>
</feature>
<dbReference type="Proteomes" id="UP001500483">
    <property type="component" value="Unassembled WGS sequence"/>
</dbReference>
<dbReference type="InterPro" id="IPR050237">
    <property type="entry name" value="ATP-dep_AMP-bd_enzyme"/>
</dbReference>
<sequence length="572" mass="61560">MAHNIADLFEHAVDLTPERVAVICGEHRATFAELERRSNRLAHHWAARGLGRGSHIGVHTRNRIEALEAMLAAYKLRAVAVNVNYRYVAGELRYLYADADLVALVHERRYADRVAQALPPGLRHVLVLEDGSDLDCEATPYETALAEGSDERDFPARSDDDLFLLYTGGTTGDPKGVMWRHEDVWRTLGGGIDFMTGEPMADEWQQARDGAANGGLVRLPAAPFIHGAAQWAAFGNLFACSPVVIVPEFDPHEIWRAVERHGVHVLAITGDAMARPLIEALHEGEHDVSSLVAISSSAALFSPSVQRQYLDALPGVLLTDSIGSSETGFSGIGVLSADTSTTGGPRVNADAATAIIGRDGTLLPPDSTEVGLLARSGHVPLGYYKDPDKTGAVFVEIDGTRYVVPGDYARYEADGTVTMLGRGSMSVNTGGEKVYPEEVEGVLKAHPAVFDALVFGVPDERLGQCVAAVVQTRDGAAPAWDDLDRHAREHIAGYKVPRKLWLAGEVRRSPSGKPDYRWARGFAERFRPSCARSGRTPAAAAESGPQRTAAEKSDPPADDPGSAARDAAERTS</sequence>
<evidence type="ECO:0000313" key="4">
    <source>
        <dbReference type="EMBL" id="GAA3359199.1"/>
    </source>
</evidence>
<proteinExistence type="predicted"/>
<dbReference type="InterPro" id="IPR042099">
    <property type="entry name" value="ANL_N_sf"/>
</dbReference>
<dbReference type="Pfam" id="PF13193">
    <property type="entry name" value="AMP-binding_C"/>
    <property type="match status" value="1"/>
</dbReference>
<dbReference type="InterPro" id="IPR045851">
    <property type="entry name" value="AMP-bd_C_sf"/>
</dbReference>
<dbReference type="InterPro" id="IPR020845">
    <property type="entry name" value="AMP-binding_CS"/>
</dbReference>
<feature type="domain" description="AMP-binding enzyme C-terminal" evidence="3">
    <location>
        <begin position="438"/>
        <end position="513"/>
    </location>
</feature>
<feature type="domain" description="AMP-dependent synthetase/ligase" evidence="2">
    <location>
        <begin position="9"/>
        <end position="384"/>
    </location>
</feature>
<dbReference type="PROSITE" id="PS00455">
    <property type="entry name" value="AMP_BINDING"/>
    <property type="match status" value="1"/>
</dbReference>
<protein>
    <submittedName>
        <fullName evidence="4">Acyl-CoA synthetase</fullName>
    </submittedName>
</protein>
<organism evidence="4 5">
    <name type="scientific">Saccharopolyspora gregorii</name>
    <dbReference type="NCBI Taxonomy" id="33914"/>
    <lineage>
        <taxon>Bacteria</taxon>
        <taxon>Bacillati</taxon>
        <taxon>Actinomycetota</taxon>
        <taxon>Actinomycetes</taxon>
        <taxon>Pseudonocardiales</taxon>
        <taxon>Pseudonocardiaceae</taxon>
        <taxon>Saccharopolyspora</taxon>
    </lineage>
</organism>
<evidence type="ECO:0000256" key="1">
    <source>
        <dbReference type="SAM" id="MobiDB-lite"/>
    </source>
</evidence>
<accession>A0ABP6RQA7</accession>
<evidence type="ECO:0000259" key="3">
    <source>
        <dbReference type="Pfam" id="PF13193"/>
    </source>
</evidence>